<dbReference type="KEGG" id="xpo:XPG1_1824"/>
<reference evidence="1 2" key="1">
    <citation type="submission" date="2013-07" db="EMBL/GenBank/DDBJ databases">
        <authorList>
            <person name="Genoscope - CEA"/>
        </authorList>
    </citation>
    <scope>NUCLEOTIDE SEQUENCE [LARGE SCALE GENOMIC DNA]</scope>
    <source>
        <strain evidence="1 2">G6</strain>
    </source>
</reference>
<keyword evidence="2" id="KW-1185">Reference proteome</keyword>
<dbReference type="HOGENOM" id="CLU_3298856_0_0_6"/>
<dbReference type="EMBL" id="FO704551">
    <property type="protein sequence ID" value="CDG21479.1"/>
    <property type="molecule type" value="Genomic_DNA"/>
</dbReference>
<proteinExistence type="predicted"/>
<dbReference type="AlphaFoldDB" id="A0A068R370"/>
<sequence>MILMAPFNDITFTPYYHYLNIEKYVGNQLDKYRVIFLILV</sequence>
<gene>
    <name evidence="1" type="ORF">XPG1_1824</name>
</gene>
<evidence type="ECO:0000313" key="1">
    <source>
        <dbReference type="EMBL" id="CDG21479.1"/>
    </source>
</evidence>
<accession>A0A068R370</accession>
<evidence type="ECO:0000313" key="2">
    <source>
        <dbReference type="Proteomes" id="UP000032735"/>
    </source>
</evidence>
<dbReference type="Proteomes" id="UP000032735">
    <property type="component" value="Chromosome"/>
</dbReference>
<organism evidence="1 2">
    <name type="scientific">Xenorhabdus poinarii G6</name>
    <dbReference type="NCBI Taxonomy" id="1354304"/>
    <lineage>
        <taxon>Bacteria</taxon>
        <taxon>Pseudomonadati</taxon>
        <taxon>Pseudomonadota</taxon>
        <taxon>Gammaproteobacteria</taxon>
        <taxon>Enterobacterales</taxon>
        <taxon>Morganellaceae</taxon>
        <taxon>Xenorhabdus</taxon>
    </lineage>
</organism>
<dbReference type="STRING" id="1354304.XPG1_1824"/>
<name>A0A068R370_9GAMM</name>
<protein>
    <submittedName>
        <fullName evidence="1">Uncharacterized protein</fullName>
    </submittedName>
</protein>